<sequence>MTPKKLVFVIHKHDTVRPHFDFRLQAGTTLPSWAIPKGPTLDPAFKRLAMQVEDHALSYKDFEGVIEEGKYGAGPVMIWDEGTYIPEVEVSKGVRETINDFDEGQKVMKEGLEKGEIKFFLEGKKLKGSFALVKTKGFPEGAKNAWLLIKHKDEYVKVGYDAKDYAGD</sequence>
<dbReference type="STRING" id="1797516.A3D26_00140"/>
<evidence type="ECO:0000259" key="1">
    <source>
        <dbReference type="Pfam" id="PF13298"/>
    </source>
</evidence>
<feature type="domain" description="DNA ligase D 3'-phosphoesterase" evidence="1">
    <location>
        <begin position="11"/>
        <end position="134"/>
    </location>
</feature>
<dbReference type="InterPro" id="IPR014144">
    <property type="entry name" value="LigD_PE_domain"/>
</dbReference>
<comment type="caution">
    <text evidence="2">The sequence shown here is derived from an EMBL/GenBank/DDBJ whole genome shotgun (WGS) entry which is preliminary data.</text>
</comment>
<evidence type="ECO:0000313" key="3">
    <source>
        <dbReference type="Proteomes" id="UP000178319"/>
    </source>
</evidence>
<dbReference type="Pfam" id="PF13298">
    <property type="entry name" value="LigD_N"/>
    <property type="match status" value="1"/>
</dbReference>
<dbReference type="AlphaFoldDB" id="A0A1G1V537"/>
<dbReference type="PANTHER" id="PTHR39465">
    <property type="entry name" value="DNA LIGASE D, 3'-PHOSPHOESTERASE DOMAIN"/>
    <property type="match status" value="1"/>
</dbReference>
<accession>A0A1G1V537</accession>
<gene>
    <name evidence="2" type="ORF">A3D26_00140</name>
</gene>
<organism evidence="2 3">
    <name type="scientific">Candidatus Blackburnbacteria bacterium RIFCSPHIGHO2_02_FULL_44_20</name>
    <dbReference type="NCBI Taxonomy" id="1797516"/>
    <lineage>
        <taxon>Bacteria</taxon>
        <taxon>Candidatus Blackburniibacteriota</taxon>
    </lineage>
</organism>
<dbReference type="PANTHER" id="PTHR39465:SF1">
    <property type="entry name" value="DNA LIGASE D 3'-PHOSPHOESTERASE DOMAIN-CONTAINING PROTEIN"/>
    <property type="match status" value="1"/>
</dbReference>
<protein>
    <recommendedName>
        <fullName evidence="1">DNA ligase D 3'-phosphoesterase domain-containing protein</fullName>
    </recommendedName>
</protein>
<dbReference type="Proteomes" id="UP000178319">
    <property type="component" value="Unassembled WGS sequence"/>
</dbReference>
<name>A0A1G1V537_9BACT</name>
<evidence type="ECO:0000313" key="2">
    <source>
        <dbReference type="EMBL" id="OGY10495.1"/>
    </source>
</evidence>
<reference evidence="2 3" key="1">
    <citation type="journal article" date="2016" name="Nat. Commun.">
        <title>Thousands of microbial genomes shed light on interconnected biogeochemical processes in an aquifer system.</title>
        <authorList>
            <person name="Anantharaman K."/>
            <person name="Brown C.T."/>
            <person name="Hug L.A."/>
            <person name="Sharon I."/>
            <person name="Castelle C.J."/>
            <person name="Probst A.J."/>
            <person name="Thomas B.C."/>
            <person name="Singh A."/>
            <person name="Wilkins M.J."/>
            <person name="Karaoz U."/>
            <person name="Brodie E.L."/>
            <person name="Williams K.H."/>
            <person name="Hubbard S.S."/>
            <person name="Banfield J.F."/>
        </authorList>
    </citation>
    <scope>NUCLEOTIDE SEQUENCE [LARGE SCALE GENOMIC DNA]</scope>
</reference>
<dbReference type="NCBIfam" id="TIGR02777">
    <property type="entry name" value="LigD_PE_dom"/>
    <property type="match status" value="1"/>
</dbReference>
<dbReference type="EMBL" id="MHBZ01000033">
    <property type="protein sequence ID" value="OGY10495.1"/>
    <property type="molecule type" value="Genomic_DNA"/>
</dbReference>
<proteinExistence type="predicted"/>